<gene>
    <name evidence="1" type="ORF">SPELUC_LOCUS4692</name>
</gene>
<comment type="caution">
    <text evidence="1">The sequence shown here is derived from an EMBL/GenBank/DDBJ whole genome shotgun (WGS) entry which is preliminary data.</text>
</comment>
<evidence type="ECO:0000313" key="2">
    <source>
        <dbReference type="Proteomes" id="UP000789366"/>
    </source>
</evidence>
<dbReference type="Proteomes" id="UP000789366">
    <property type="component" value="Unassembled WGS sequence"/>
</dbReference>
<accession>A0ACA9LRS3</accession>
<protein>
    <submittedName>
        <fullName evidence="1">8746_t:CDS:1</fullName>
    </submittedName>
</protein>
<dbReference type="EMBL" id="CAJVPW010004310">
    <property type="protein sequence ID" value="CAG8538488.1"/>
    <property type="molecule type" value="Genomic_DNA"/>
</dbReference>
<reference evidence="1" key="1">
    <citation type="submission" date="2021-06" db="EMBL/GenBank/DDBJ databases">
        <authorList>
            <person name="Kallberg Y."/>
            <person name="Tangrot J."/>
            <person name="Rosling A."/>
        </authorList>
    </citation>
    <scope>NUCLEOTIDE SEQUENCE</scope>
    <source>
        <strain evidence="1">28 12/20/2015</strain>
    </source>
</reference>
<sequence>KNKKNPDQYLRVITLLDRDKILYNLHSSPLSRHFGIKKTIAKAMELYYWPIMGKNIKNYIETCDVCQRSVDFVGPLAITSQGNPKETSKFLYENIICQHGVPTIIQSDRGSSFLNHTISLLKEEIRSKPSNSNNKNENSWASNIKQEEKPVDKGKQKAIPLTSKVNKAKSDKTCVDINTENNKQADTEHVHITHDKMDTQDNTNNMITKQEGPSTKVLESNNLKKDNSIDIINDQEATSEKNPSNTSTPNQNILLMEVNCKNTDDQTPVANLDQNITMEPSDCNKENRTDEKEFTLVTSKKNN</sequence>
<organism evidence="1 2">
    <name type="scientific">Cetraspora pellucida</name>
    <dbReference type="NCBI Taxonomy" id="1433469"/>
    <lineage>
        <taxon>Eukaryota</taxon>
        <taxon>Fungi</taxon>
        <taxon>Fungi incertae sedis</taxon>
        <taxon>Mucoromycota</taxon>
        <taxon>Glomeromycotina</taxon>
        <taxon>Glomeromycetes</taxon>
        <taxon>Diversisporales</taxon>
        <taxon>Gigasporaceae</taxon>
        <taxon>Cetraspora</taxon>
    </lineage>
</organism>
<name>A0ACA9LRS3_9GLOM</name>
<proteinExistence type="predicted"/>
<evidence type="ECO:0000313" key="1">
    <source>
        <dbReference type="EMBL" id="CAG8538488.1"/>
    </source>
</evidence>
<keyword evidence="2" id="KW-1185">Reference proteome</keyword>
<feature type="non-terminal residue" evidence="1">
    <location>
        <position position="1"/>
    </location>
</feature>